<evidence type="ECO:0000256" key="14">
    <source>
        <dbReference type="ARBA" id="ARBA00023034"/>
    </source>
</evidence>
<evidence type="ECO:0000256" key="10">
    <source>
        <dbReference type="ARBA" id="ARBA00022723"/>
    </source>
</evidence>
<accession>A0ABM1SE83</accession>
<evidence type="ECO:0000259" key="22">
    <source>
        <dbReference type="PROSITE" id="PS51212"/>
    </source>
</evidence>
<feature type="compositionally biased region" description="Low complexity" evidence="20">
    <location>
        <begin position="62"/>
        <end position="79"/>
    </location>
</feature>
<gene>
    <name evidence="24" type="primary">LOC106459706</name>
</gene>
<proteinExistence type="inferred from homology"/>
<dbReference type="SMART" id="SM00321">
    <property type="entry name" value="WSC"/>
    <property type="match status" value="1"/>
</dbReference>
<keyword evidence="17" id="KW-0325">Glycoprotein</keyword>
<dbReference type="InterPro" id="IPR002889">
    <property type="entry name" value="WSC_carb-bd"/>
</dbReference>
<evidence type="ECO:0000256" key="16">
    <source>
        <dbReference type="ARBA" id="ARBA00023157"/>
    </source>
</evidence>
<keyword evidence="10" id="KW-0479">Metal-binding</keyword>
<evidence type="ECO:0000313" key="24">
    <source>
        <dbReference type="RefSeq" id="XP_022241938.1"/>
    </source>
</evidence>
<keyword evidence="23" id="KW-1185">Reference proteome</keyword>
<sequence>MAVSASGFKTRWCRRYRPFFIIVGIILVVQGFLAYSFYTIFGVVEDDLQWRGKLDRSRENAQLTDQQTKQQSQSQQFDDYVVDDEDSPSNIWDKPVKDSSNRHGDLKAAEQGKLQSEVIVPNAENLLFQKSKADGLESNNLIVSKEPSGIINTSKKIEKHVNESMKLDLNELNFKPWCEILSQDAISAINRAKTQGCKEEIANVTCLIKAGKMYPIQLPRYCPVDGGKNAKYLGCFKDAKEKRILSRTLTKLPHNTPTLCVKKCFQTGLQFAGVQYSLECLCGSEPPPENLKIDESRCDMACPKNTTLACGGYLTMNVYSTGLPKIPKNEALPAVDTQKQDPVTIVFLLTVNGRAVRQVHRLIKALYHKRHYFFIHVDSRQDYLFRELLPLEKKFHNIRLSRWRLSTIWGGASLLKMLLHCRSLSQLEGFLTANKGKNFVKSHGQGTKRFIAKQGLDKTFYECDTHMWRIGERTLPWGIRIDGGSDWVALSREFSSYVVKENNELLVGLKTVFSYTLLPAESFFHTVLQNSEFCESIIDNNLHVTNWKRKQGCKCQYRHVVDWCGCSPNDFKTDDWPRIQVGDRKPSFFGRKFEPIINQQIIEQVERWIKGPREIVSPGISFYWQNEYHQKDKSPPPDDAKISLYQSLARLACRQLGDAVKPCSVIPLEVEEASLFFDSDVYKGTLVLFRAAARGVPSPVLLEVQARPRQHYIVHKPVGPTGRLKFLQVGTDFDLKEQVFRNFGRIIGPFSEPAALHKWGPGKEFSATFVWMDPIKTVAGSYEVKVEIGNQVLHHKPVFKQPLRPGIWTLLLMYNWVLVAETHFLVIPLSVYNTQKVDEMKTQLIHSGPVKQPYVDHDFSNVEALLKYANRSLLLQQAVLNSQKTGKDLNEWIDGLTTQFWTVQDICFVSIPKHPSGGALCSSLDIDPCQLTIWSSKSPDPKSEMNSVFQESQVQR</sequence>
<dbReference type="GeneID" id="106459706"/>
<dbReference type="PANTHER" id="PTHR46025">
    <property type="entry name" value="XYLOSYLTRANSFERASE OXT"/>
    <property type="match status" value="1"/>
</dbReference>
<evidence type="ECO:0000256" key="4">
    <source>
        <dbReference type="ARBA" id="ARBA00005093"/>
    </source>
</evidence>
<comment type="similarity">
    <text evidence="5">Belongs to the glycosyltransferase 14 family. XylT subfamily.</text>
</comment>
<dbReference type="InterPro" id="IPR003406">
    <property type="entry name" value="Glyco_trans_14"/>
</dbReference>
<keyword evidence="16" id="KW-1015">Disulfide bond</keyword>
<dbReference type="Pfam" id="PF02485">
    <property type="entry name" value="Branch"/>
    <property type="match status" value="2"/>
</dbReference>
<dbReference type="Pfam" id="PF12529">
    <property type="entry name" value="Xylo_C"/>
    <property type="match status" value="1"/>
</dbReference>
<feature type="transmembrane region" description="Helical" evidence="21">
    <location>
        <begin position="19"/>
        <end position="38"/>
    </location>
</feature>
<evidence type="ECO:0000256" key="21">
    <source>
        <dbReference type="SAM" id="Phobius"/>
    </source>
</evidence>
<protein>
    <recommendedName>
        <fullName evidence="6">protein xylosyltransferase</fullName>
        <ecNumber evidence="6">2.4.2.26</ecNumber>
    </recommendedName>
    <alternativeName>
        <fullName evidence="18">Peptide O-xylosyltransferase</fullName>
    </alternativeName>
</protein>
<feature type="region of interest" description="Disordered" evidence="20">
    <location>
        <begin position="59"/>
        <end position="107"/>
    </location>
</feature>
<comment type="pathway">
    <text evidence="3">Glycan metabolism; chondroitin sulfate biosynthesis.</text>
</comment>
<evidence type="ECO:0000256" key="17">
    <source>
        <dbReference type="ARBA" id="ARBA00023180"/>
    </source>
</evidence>
<evidence type="ECO:0000256" key="1">
    <source>
        <dbReference type="ARBA" id="ARBA00004323"/>
    </source>
</evidence>
<dbReference type="PROSITE" id="PS51212">
    <property type="entry name" value="WSC"/>
    <property type="match status" value="1"/>
</dbReference>
<keyword evidence="15 21" id="KW-0472">Membrane</keyword>
<dbReference type="RefSeq" id="XP_022241938.1">
    <property type="nucleotide sequence ID" value="XM_022386230.1"/>
</dbReference>
<evidence type="ECO:0000256" key="15">
    <source>
        <dbReference type="ARBA" id="ARBA00023136"/>
    </source>
</evidence>
<keyword evidence="12" id="KW-0735">Signal-anchor</keyword>
<evidence type="ECO:0000256" key="11">
    <source>
        <dbReference type="ARBA" id="ARBA00022824"/>
    </source>
</evidence>
<keyword evidence="11" id="KW-0256">Endoplasmic reticulum</keyword>
<evidence type="ECO:0000256" key="5">
    <source>
        <dbReference type="ARBA" id="ARBA00010195"/>
    </source>
</evidence>
<comment type="catalytic activity">
    <reaction evidence="19">
        <text>UDP-alpha-D-xylose + L-seryl-[protein] = 3-O-(beta-D-xylosyl)-L-seryl-[protein] + UDP + H(+)</text>
        <dbReference type="Rhea" id="RHEA:50192"/>
        <dbReference type="Rhea" id="RHEA-COMP:9863"/>
        <dbReference type="Rhea" id="RHEA-COMP:12567"/>
        <dbReference type="ChEBI" id="CHEBI:15378"/>
        <dbReference type="ChEBI" id="CHEBI:29999"/>
        <dbReference type="ChEBI" id="CHEBI:57632"/>
        <dbReference type="ChEBI" id="CHEBI:58223"/>
        <dbReference type="ChEBI" id="CHEBI:132085"/>
        <dbReference type="EC" id="2.4.2.26"/>
    </reaction>
</comment>
<feature type="region of interest" description="Disordered" evidence="20">
    <location>
        <begin position="937"/>
        <end position="956"/>
    </location>
</feature>
<dbReference type="InterPro" id="IPR043538">
    <property type="entry name" value="XYLT"/>
</dbReference>
<keyword evidence="8" id="KW-0808">Transferase</keyword>
<organism evidence="23 24">
    <name type="scientific">Limulus polyphemus</name>
    <name type="common">Atlantic horseshoe crab</name>
    <dbReference type="NCBI Taxonomy" id="6850"/>
    <lineage>
        <taxon>Eukaryota</taxon>
        <taxon>Metazoa</taxon>
        <taxon>Ecdysozoa</taxon>
        <taxon>Arthropoda</taxon>
        <taxon>Chelicerata</taxon>
        <taxon>Merostomata</taxon>
        <taxon>Xiphosura</taxon>
        <taxon>Limulidae</taxon>
        <taxon>Limulus</taxon>
    </lineage>
</organism>
<feature type="compositionally biased region" description="Basic and acidic residues" evidence="20">
    <location>
        <begin position="94"/>
        <end position="107"/>
    </location>
</feature>
<evidence type="ECO:0000256" key="3">
    <source>
        <dbReference type="ARBA" id="ARBA00004840"/>
    </source>
</evidence>
<dbReference type="EC" id="2.4.2.26" evidence="6"/>
<feature type="domain" description="WSC" evidence="22">
    <location>
        <begin position="229"/>
        <end position="322"/>
    </location>
</feature>
<comment type="pathway">
    <text evidence="4">Glycan metabolism; heparan sulfate biosynthesis.</text>
</comment>
<dbReference type="Pfam" id="PF01822">
    <property type="entry name" value="WSC"/>
    <property type="match status" value="1"/>
</dbReference>
<evidence type="ECO:0000256" key="2">
    <source>
        <dbReference type="ARBA" id="ARBA00004648"/>
    </source>
</evidence>
<keyword evidence="14" id="KW-0333">Golgi apparatus</keyword>
<keyword evidence="7" id="KW-0328">Glycosyltransferase</keyword>
<name>A0ABM1SE83_LIMPO</name>
<comment type="subcellular location">
    <subcellularLocation>
        <location evidence="2">Endoplasmic reticulum membrane</location>
        <topology evidence="2">Single-pass type II membrane protein</topology>
    </subcellularLocation>
    <subcellularLocation>
        <location evidence="1">Golgi apparatus membrane</location>
        <topology evidence="1">Single-pass type II membrane protein</topology>
    </subcellularLocation>
</comment>
<evidence type="ECO:0000313" key="23">
    <source>
        <dbReference type="Proteomes" id="UP000694941"/>
    </source>
</evidence>
<evidence type="ECO:0000256" key="13">
    <source>
        <dbReference type="ARBA" id="ARBA00022989"/>
    </source>
</evidence>
<evidence type="ECO:0000256" key="9">
    <source>
        <dbReference type="ARBA" id="ARBA00022692"/>
    </source>
</evidence>
<evidence type="ECO:0000256" key="6">
    <source>
        <dbReference type="ARBA" id="ARBA00011972"/>
    </source>
</evidence>
<evidence type="ECO:0000256" key="12">
    <source>
        <dbReference type="ARBA" id="ARBA00022968"/>
    </source>
</evidence>
<evidence type="ECO:0000256" key="20">
    <source>
        <dbReference type="SAM" id="MobiDB-lite"/>
    </source>
</evidence>
<keyword evidence="13 21" id="KW-1133">Transmembrane helix</keyword>
<keyword evidence="9 21" id="KW-0812">Transmembrane</keyword>
<dbReference type="Proteomes" id="UP000694941">
    <property type="component" value="Unplaced"/>
</dbReference>
<evidence type="ECO:0000256" key="7">
    <source>
        <dbReference type="ARBA" id="ARBA00022676"/>
    </source>
</evidence>
<dbReference type="PANTHER" id="PTHR46025:SF3">
    <property type="entry name" value="XYLOSYLTRANSFERASE OXT"/>
    <property type="match status" value="1"/>
</dbReference>
<evidence type="ECO:0000256" key="18">
    <source>
        <dbReference type="ARBA" id="ARBA00042865"/>
    </source>
</evidence>
<dbReference type="InterPro" id="IPR024448">
    <property type="entry name" value="XylT_C"/>
</dbReference>
<evidence type="ECO:0000256" key="19">
    <source>
        <dbReference type="ARBA" id="ARBA00047847"/>
    </source>
</evidence>
<reference evidence="24" key="1">
    <citation type="submission" date="2025-08" db="UniProtKB">
        <authorList>
            <consortium name="RefSeq"/>
        </authorList>
    </citation>
    <scope>IDENTIFICATION</scope>
    <source>
        <tissue evidence="24">Muscle</tissue>
    </source>
</reference>
<evidence type="ECO:0000256" key="8">
    <source>
        <dbReference type="ARBA" id="ARBA00022679"/>
    </source>
</evidence>